<evidence type="ECO:0000313" key="1">
    <source>
        <dbReference type="EMBL" id="PHM38179.1"/>
    </source>
</evidence>
<name>A0A1I3X0S8_9GAMM</name>
<dbReference type="Proteomes" id="UP000224607">
    <property type="component" value="Unassembled WGS sequence"/>
</dbReference>
<proteinExistence type="predicted"/>
<organism evidence="2 3">
    <name type="scientific">Xenorhabdus mauleonii</name>
    <dbReference type="NCBI Taxonomy" id="351675"/>
    <lineage>
        <taxon>Bacteria</taxon>
        <taxon>Pseudomonadati</taxon>
        <taxon>Pseudomonadota</taxon>
        <taxon>Gammaproteobacteria</taxon>
        <taxon>Enterobacterales</taxon>
        <taxon>Morganellaceae</taxon>
        <taxon>Xenorhabdus</taxon>
    </lineage>
</organism>
<gene>
    <name evidence="2" type="ORF">SAMN05421680_13115</name>
    <name evidence="1" type="ORF">Xmau_03566</name>
</gene>
<reference evidence="1 4" key="3">
    <citation type="journal article" date="2017" name="Nat. Microbiol.">
        <title>Natural product diversity associated with the nematode symbionts Photorhabdus and Xenorhabdus.</title>
        <authorList>
            <person name="Tobias N.J."/>
            <person name="Wolff H."/>
            <person name="Djahanschiri B."/>
            <person name="Grundmann F."/>
            <person name="Kronenwerth M."/>
            <person name="Shi Y.M."/>
            <person name="Simonyi S."/>
            <person name="Grun P."/>
            <person name="Shapiro-Ilan D."/>
            <person name="Pidot S.J."/>
            <person name="Stinear T.P."/>
            <person name="Ebersberger I."/>
            <person name="Bode H.B."/>
        </authorList>
    </citation>
    <scope>NUCLEOTIDE SEQUENCE [LARGE SCALE GENOMIC DNA]</scope>
    <source>
        <strain evidence="1 4">DSM 17908</strain>
    </source>
</reference>
<dbReference type="EMBL" id="FORG01000031">
    <property type="protein sequence ID" value="SFK13338.1"/>
    <property type="molecule type" value="Genomic_DNA"/>
</dbReference>
<evidence type="ECO:0000313" key="2">
    <source>
        <dbReference type="EMBL" id="SFK13338.1"/>
    </source>
</evidence>
<reference evidence="3" key="1">
    <citation type="submission" date="2016-10" db="EMBL/GenBank/DDBJ databases">
        <authorList>
            <person name="Varghese N."/>
            <person name="Submissions S."/>
        </authorList>
    </citation>
    <scope>NUCLEOTIDE SEQUENCE [LARGE SCALE GENOMIC DNA]</scope>
    <source>
        <strain evidence="3">DSM 17908</strain>
    </source>
</reference>
<dbReference type="OrthoDB" id="6447399at2"/>
<dbReference type="RefSeq" id="WP_092513973.1">
    <property type="nucleotide sequence ID" value="NZ_CAWNQB010000009.1"/>
</dbReference>
<dbReference type="Proteomes" id="UP000198919">
    <property type="component" value="Unassembled WGS sequence"/>
</dbReference>
<keyword evidence="4" id="KW-1185">Reference proteome</keyword>
<dbReference type="EMBL" id="NITY01000017">
    <property type="protein sequence ID" value="PHM38179.1"/>
    <property type="molecule type" value="Genomic_DNA"/>
</dbReference>
<evidence type="ECO:0000313" key="4">
    <source>
        <dbReference type="Proteomes" id="UP000224607"/>
    </source>
</evidence>
<accession>A0A1I3X0S8</accession>
<evidence type="ECO:0000313" key="3">
    <source>
        <dbReference type="Proteomes" id="UP000198919"/>
    </source>
</evidence>
<dbReference type="AlphaFoldDB" id="A0A1I3X0S8"/>
<protein>
    <submittedName>
        <fullName evidence="2">Uncharacterized protein</fullName>
    </submittedName>
</protein>
<reference evidence="2" key="2">
    <citation type="submission" date="2016-10" db="EMBL/GenBank/DDBJ databases">
        <authorList>
            <person name="de Groot N.N."/>
        </authorList>
    </citation>
    <scope>NUCLEOTIDE SEQUENCE [LARGE SCALE GENOMIC DNA]</scope>
    <source>
        <strain evidence="2">DSM 17908</strain>
    </source>
</reference>
<sequence length="126" mass="14000">MGAVDGTYTSEDGKYTLTITKSYNSNGSFEGAFIGKHLTMGEINYEQLVGEYDFSSGNKYWPAQIGFYATFSPTPKSYVIADHWNGIRTANGNIIMSGVRTYTTDAGLYDIYTFEKVILTLIPTEQ</sequence>